<keyword evidence="8" id="KW-0788">Thiol protease</keyword>
<dbReference type="SUPFAM" id="SSF54001">
    <property type="entry name" value="Cysteine proteinases"/>
    <property type="match status" value="1"/>
</dbReference>
<dbReference type="GO" id="GO:0005634">
    <property type="term" value="C:nucleus"/>
    <property type="evidence" value="ECO:0000318"/>
    <property type="project" value="GO_Central"/>
</dbReference>
<evidence type="ECO:0000256" key="8">
    <source>
        <dbReference type="ARBA" id="ARBA00022807"/>
    </source>
</evidence>
<dbReference type="GO" id="GO:0006508">
    <property type="term" value="P:proteolysis"/>
    <property type="evidence" value="ECO:0007669"/>
    <property type="project" value="UniProtKB-KW"/>
</dbReference>
<reference evidence="11 12" key="1">
    <citation type="journal article" date="2011" name="Science">
        <title>The ecoresponsive genome of Daphnia pulex.</title>
        <authorList>
            <person name="Colbourne J.K."/>
            <person name="Pfrender M.E."/>
            <person name="Gilbert D."/>
            <person name="Thomas W.K."/>
            <person name="Tucker A."/>
            <person name="Oakley T.H."/>
            <person name="Tokishita S."/>
            <person name="Aerts A."/>
            <person name="Arnold G.J."/>
            <person name="Basu M.K."/>
            <person name="Bauer D.J."/>
            <person name="Caceres C.E."/>
            <person name="Carmel L."/>
            <person name="Casola C."/>
            <person name="Choi J.H."/>
            <person name="Detter J.C."/>
            <person name="Dong Q."/>
            <person name="Dusheyko S."/>
            <person name="Eads B.D."/>
            <person name="Frohlich T."/>
            <person name="Geiler-Samerotte K.A."/>
            <person name="Gerlach D."/>
            <person name="Hatcher P."/>
            <person name="Jogdeo S."/>
            <person name="Krijgsveld J."/>
            <person name="Kriventseva E.V."/>
            <person name="Kultz D."/>
            <person name="Laforsch C."/>
            <person name="Lindquist E."/>
            <person name="Lopez J."/>
            <person name="Manak J.R."/>
            <person name="Muller J."/>
            <person name="Pangilinan J."/>
            <person name="Patwardhan R.P."/>
            <person name="Pitluck S."/>
            <person name="Pritham E.J."/>
            <person name="Rechtsteiner A."/>
            <person name="Rho M."/>
            <person name="Rogozin I.B."/>
            <person name="Sakarya O."/>
            <person name="Salamov A."/>
            <person name="Schaack S."/>
            <person name="Shapiro H."/>
            <person name="Shiga Y."/>
            <person name="Skalitzky C."/>
            <person name="Smith Z."/>
            <person name="Souvorov A."/>
            <person name="Sung W."/>
            <person name="Tang Z."/>
            <person name="Tsuchiya D."/>
            <person name="Tu H."/>
            <person name="Vos H."/>
            <person name="Wang M."/>
            <person name="Wolf Y.I."/>
            <person name="Yamagata H."/>
            <person name="Yamada T."/>
            <person name="Ye Y."/>
            <person name="Shaw J.R."/>
            <person name="Andrews J."/>
            <person name="Crease T.J."/>
            <person name="Tang H."/>
            <person name="Lucas S.M."/>
            <person name="Robertson H.M."/>
            <person name="Bork P."/>
            <person name="Koonin E.V."/>
            <person name="Zdobnov E.M."/>
            <person name="Grigoriev I.V."/>
            <person name="Lynch M."/>
            <person name="Boore J.L."/>
        </authorList>
    </citation>
    <scope>NUCLEOTIDE SEQUENCE [LARGE SCALE GENOMIC DNA]</scope>
</reference>
<dbReference type="FunFam" id="3.90.70.10:FF:000460">
    <property type="entry name" value="Uncharacterized protein"/>
    <property type="match status" value="1"/>
</dbReference>
<keyword evidence="6" id="KW-0833">Ubl conjugation pathway</keyword>
<proteinExistence type="inferred from homology"/>
<keyword evidence="5" id="KW-0645">Protease</keyword>
<comment type="subcellular location">
    <subcellularLocation>
        <location evidence="2">Nucleus</location>
    </subcellularLocation>
</comment>
<dbReference type="STRING" id="6669.E9HU33"/>
<dbReference type="PANTHER" id="PTHR24006">
    <property type="entry name" value="UBIQUITIN CARBOXYL-TERMINAL HYDROLASE"/>
    <property type="match status" value="1"/>
</dbReference>
<keyword evidence="7" id="KW-0378">Hydrolase</keyword>
<dbReference type="Pfam" id="PF00443">
    <property type="entry name" value="UCH"/>
    <property type="match status" value="1"/>
</dbReference>
<dbReference type="EC" id="3.4.19.12" evidence="4"/>
<dbReference type="InterPro" id="IPR018200">
    <property type="entry name" value="USP_CS"/>
</dbReference>
<evidence type="ECO:0000256" key="1">
    <source>
        <dbReference type="ARBA" id="ARBA00000707"/>
    </source>
</evidence>
<dbReference type="GO" id="GO:0004843">
    <property type="term" value="F:cysteine-type deubiquitinase activity"/>
    <property type="evidence" value="ECO:0000318"/>
    <property type="project" value="GO_Central"/>
</dbReference>
<evidence type="ECO:0000256" key="7">
    <source>
        <dbReference type="ARBA" id="ARBA00022801"/>
    </source>
</evidence>
<dbReference type="eggNOG" id="KOG1863">
    <property type="taxonomic scope" value="Eukaryota"/>
</dbReference>
<evidence type="ECO:0000256" key="6">
    <source>
        <dbReference type="ARBA" id="ARBA00022786"/>
    </source>
</evidence>
<evidence type="ECO:0000256" key="9">
    <source>
        <dbReference type="ARBA" id="ARBA00023242"/>
    </source>
</evidence>
<evidence type="ECO:0000256" key="5">
    <source>
        <dbReference type="ARBA" id="ARBA00022670"/>
    </source>
</evidence>
<dbReference type="KEGG" id="dpx:DAPPUDRAFT_333877"/>
<dbReference type="Gene3D" id="3.90.70.10">
    <property type="entry name" value="Cysteine proteinases"/>
    <property type="match status" value="1"/>
</dbReference>
<dbReference type="PROSITE" id="PS00973">
    <property type="entry name" value="USP_2"/>
    <property type="match status" value="1"/>
</dbReference>
<dbReference type="InterPro" id="IPR028889">
    <property type="entry name" value="USP"/>
</dbReference>
<evidence type="ECO:0000256" key="4">
    <source>
        <dbReference type="ARBA" id="ARBA00012759"/>
    </source>
</evidence>
<dbReference type="GO" id="GO:0005829">
    <property type="term" value="C:cytosol"/>
    <property type="evidence" value="ECO:0000318"/>
    <property type="project" value="GO_Central"/>
</dbReference>
<dbReference type="OrthoDB" id="6375697at2759"/>
<comment type="catalytic activity">
    <reaction evidence="1">
        <text>Thiol-dependent hydrolysis of ester, thioester, amide, peptide and isopeptide bonds formed by the C-terminal Gly of ubiquitin (a 76-residue protein attached to proteins as an intracellular targeting signal).</text>
        <dbReference type="EC" id="3.4.19.12"/>
    </reaction>
</comment>
<gene>
    <name evidence="11" type="ORF">DAPPUDRAFT_333877</name>
</gene>
<dbReference type="Proteomes" id="UP000000305">
    <property type="component" value="Unassembled WGS sequence"/>
</dbReference>
<dbReference type="PROSITE" id="PS50235">
    <property type="entry name" value="USP_3"/>
    <property type="match status" value="1"/>
</dbReference>
<dbReference type="GO" id="GO:0016579">
    <property type="term" value="P:protein deubiquitination"/>
    <property type="evidence" value="ECO:0007669"/>
    <property type="project" value="InterPro"/>
</dbReference>
<evidence type="ECO:0000256" key="2">
    <source>
        <dbReference type="ARBA" id="ARBA00004123"/>
    </source>
</evidence>
<name>E9HU33_DAPPU</name>
<sequence>MDQASKEAWQWVESTEAGAITIDHIQTSYRLKVATFKPGKCNCVNPTSLITSLGIDTTTQQDAQEFSKLFLNLLEDKLSLQTDTTVSTMVYDQFRGEYEYESSSPSAFYELDLSLGSKSDVTLDECLAEFLHEEKLEGTDQYFCENCSSKQNATRSIRLRHLPAMLNIQLLRFVFDRKTGLKKKVSSMVHFPFVVEMSNYVETQGVAPSSLTYDLSAVLIHRGPSAYSGHYIAHIKDPVTGTWYKFNDEVVQKIEGTNFKLGIEEDLEDSKKGRAGAKVTKGSHGSSNAYMLVYSRRDAAKPESVPACSTTPSLSDPCSVLPPWVQTTIFNENENFEAWTRDTASRKVQFEKMRYQRYRDRVERLEFETFMDIG</sequence>
<evidence type="ECO:0000313" key="11">
    <source>
        <dbReference type="EMBL" id="EFX64747.1"/>
    </source>
</evidence>
<evidence type="ECO:0000259" key="10">
    <source>
        <dbReference type="PROSITE" id="PS50235"/>
    </source>
</evidence>
<dbReference type="InterPro" id="IPR050164">
    <property type="entry name" value="Peptidase_C19"/>
</dbReference>
<dbReference type="InterPro" id="IPR001394">
    <property type="entry name" value="Peptidase_C19_UCH"/>
</dbReference>
<dbReference type="AlphaFoldDB" id="E9HU33"/>
<comment type="similarity">
    <text evidence="3">Belongs to the peptidase C19 family.</text>
</comment>
<dbReference type="PhylomeDB" id="E9HU33"/>
<evidence type="ECO:0000313" key="12">
    <source>
        <dbReference type="Proteomes" id="UP000000305"/>
    </source>
</evidence>
<dbReference type="EMBL" id="GL732795">
    <property type="protein sequence ID" value="EFX64747.1"/>
    <property type="molecule type" value="Genomic_DNA"/>
</dbReference>
<accession>E9HU33</accession>
<dbReference type="GO" id="GO:0031647">
    <property type="term" value="P:regulation of protein stability"/>
    <property type="evidence" value="ECO:0000318"/>
    <property type="project" value="GO_Central"/>
</dbReference>
<dbReference type="InterPro" id="IPR038765">
    <property type="entry name" value="Papain-like_cys_pep_sf"/>
</dbReference>
<keyword evidence="12" id="KW-1185">Reference proteome</keyword>
<keyword evidence="9" id="KW-0539">Nucleus</keyword>
<dbReference type="InParanoid" id="E9HU33"/>
<dbReference type="HOGENOM" id="CLU_740244_0_0_1"/>
<protein>
    <recommendedName>
        <fullName evidence="4">ubiquitinyl hydrolase 1</fullName>
        <ecNumber evidence="4">3.4.19.12</ecNumber>
    </recommendedName>
</protein>
<dbReference type="MEROPS" id="C19.068"/>
<organism evidence="11 12">
    <name type="scientific">Daphnia pulex</name>
    <name type="common">Water flea</name>
    <dbReference type="NCBI Taxonomy" id="6669"/>
    <lineage>
        <taxon>Eukaryota</taxon>
        <taxon>Metazoa</taxon>
        <taxon>Ecdysozoa</taxon>
        <taxon>Arthropoda</taxon>
        <taxon>Crustacea</taxon>
        <taxon>Branchiopoda</taxon>
        <taxon>Diplostraca</taxon>
        <taxon>Cladocera</taxon>
        <taxon>Anomopoda</taxon>
        <taxon>Daphniidae</taxon>
        <taxon>Daphnia</taxon>
    </lineage>
</organism>
<dbReference type="PANTHER" id="PTHR24006:SF722">
    <property type="entry name" value="UBIQUITIN CARBOXYL-TERMINAL HYDROLASE 48"/>
    <property type="match status" value="1"/>
</dbReference>
<evidence type="ECO:0000256" key="3">
    <source>
        <dbReference type="ARBA" id="ARBA00009085"/>
    </source>
</evidence>
<feature type="domain" description="USP" evidence="10">
    <location>
        <begin position="1"/>
        <end position="297"/>
    </location>
</feature>